<evidence type="ECO:0000256" key="1">
    <source>
        <dbReference type="SAM" id="MobiDB-lite"/>
    </source>
</evidence>
<feature type="compositionally biased region" description="Polar residues" evidence="1">
    <location>
        <begin position="1"/>
        <end position="22"/>
    </location>
</feature>
<gene>
    <name evidence="2" type="ORF">J4709_11605</name>
</gene>
<accession>A0ABS3RN76</accession>
<dbReference type="Proteomes" id="UP000680206">
    <property type="component" value="Unassembled WGS sequence"/>
</dbReference>
<feature type="compositionally biased region" description="Low complexity" evidence="1">
    <location>
        <begin position="36"/>
        <end position="46"/>
    </location>
</feature>
<evidence type="ECO:0000313" key="2">
    <source>
        <dbReference type="EMBL" id="MBO2458212.1"/>
    </source>
</evidence>
<dbReference type="RefSeq" id="WP_208240036.1">
    <property type="nucleotide sequence ID" value="NZ_JAGEPF010000007.1"/>
</dbReference>
<feature type="region of interest" description="Disordered" evidence="1">
    <location>
        <begin position="1"/>
        <end position="50"/>
    </location>
</feature>
<name>A0ABS3RN76_9ACTN</name>
<organism evidence="2 3">
    <name type="scientific">Actinomadura violacea</name>
    <dbReference type="NCBI Taxonomy" id="2819934"/>
    <lineage>
        <taxon>Bacteria</taxon>
        <taxon>Bacillati</taxon>
        <taxon>Actinomycetota</taxon>
        <taxon>Actinomycetes</taxon>
        <taxon>Streptosporangiales</taxon>
        <taxon>Thermomonosporaceae</taxon>
        <taxon>Actinomadura</taxon>
    </lineage>
</organism>
<sequence length="92" mass="9824">MSSAAKQAHSSTQAPEYSSTATIVGLHLAPRPTAPAPRSSRAPDSPNTGVLVRERRRALTDVAHQVTVAVFEESEFADRANPSHLNVIDHLA</sequence>
<dbReference type="EMBL" id="JAGEPF010000007">
    <property type="protein sequence ID" value="MBO2458212.1"/>
    <property type="molecule type" value="Genomic_DNA"/>
</dbReference>
<reference evidence="2 3" key="1">
    <citation type="submission" date="2021-03" db="EMBL/GenBank/DDBJ databases">
        <title>Actinomadura violae sp. nov., isolated from lichen in Thailand.</title>
        <authorList>
            <person name="Kanchanasin P."/>
            <person name="Saeng-In P."/>
            <person name="Phongsopitanun W."/>
            <person name="Yuki M."/>
            <person name="Kudo T."/>
            <person name="Ohkuma M."/>
            <person name="Tanasupawat S."/>
        </authorList>
    </citation>
    <scope>NUCLEOTIDE SEQUENCE [LARGE SCALE GENOMIC DNA]</scope>
    <source>
        <strain evidence="2 3">LCR2-06</strain>
    </source>
</reference>
<evidence type="ECO:0000313" key="3">
    <source>
        <dbReference type="Proteomes" id="UP000680206"/>
    </source>
</evidence>
<proteinExistence type="predicted"/>
<keyword evidence="3" id="KW-1185">Reference proteome</keyword>
<protein>
    <submittedName>
        <fullName evidence="2">Uncharacterized protein</fullName>
    </submittedName>
</protein>
<comment type="caution">
    <text evidence="2">The sequence shown here is derived from an EMBL/GenBank/DDBJ whole genome shotgun (WGS) entry which is preliminary data.</text>
</comment>